<dbReference type="Gene3D" id="2.60.40.10">
    <property type="entry name" value="Immunoglobulins"/>
    <property type="match status" value="2"/>
</dbReference>
<dbReference type="SUPFAM" id="SSF48726">
    <property type="entry name" value="Immunoglobulin"/>
    <property type="match status" value="1"/>
</dbReference>
<evidence type="ECO:0000259" key="1">
    <source>
        <dbReference type="PROSITE" id="PS50835"/>
    </source>
</evidence>
<evidence type="ECO:0000313" key="3">
    <source>
        <dbReference type="Proteomes" id="UP000019118"/>
    </source>
</evidence>
<dbReference type="InterPro" id="IPR003599">
    <property type="entry name" value="Ig_sub"/>
</dbReference>
<accession>A0AAR5Q9W6</accession>
<protein>
    <recommendedName>
        <fullName evidence="1">Ig-like domain-containing protein</fullName>
    </recommendedName>
</protein>
<keyword evidence="3" id="KW-1185">Reference proteome</keyword>
<dbReference type="CDD" id="cd00096">
    <property type="entry name" value="Ig"/>
    <property type="match status" value="1"/>
</dbReference>
<dbReference type="InterPro" id="IPR013783">
    <property type="entry name" value="Ig-like_fold"/>
</dbReference>
<dbReference type="PANTHER" id="PTHR21261">
    <property type="entry name" value="BEAT PROTEIN"/>
    <property type="match status" value="1"/>
</dbReference>
<dbReference type="EnsemblMetazoa" id="XM_019914377.1">
    <property type="protein sequence ID" value="XP_019769936.1"/>
    <property type="gene ID" value="LOC109544277"/>
</dbReference>
<sequence>GEVLVKIPEAVRLRDTVSLQCNYDLEGETLYTVKWYKGSNEFYRFIPKEHPDSKVFPLPGIYVDVSESTPNEVVLRNVELDVTGKYNCEVSSDFPSFDTKVGSAFIYVVDPPEEDPLLVIDKHLVDMGDYIKANCSTYPSHPASNISWYLNGKNVLPRFVKKLEVTPEFFTGKRKYYRALSGVEIEVTESTFQDGKAILSCVATIFKIYKGEKKETLEDARPRPRPSSVLGPRDYRSDNQRLEISKMGFLLTLLLVHAPR</sequence>
<dbReference type="SMART" id="SM00409">
    <property type="entry name" value="IG"/>
    <property type="match status" value="1"/>
</dbReference>
<name>A0AAR5Q9W6_DENPD</name>
<dbReference type="InterPro" id="IPR007110">
    <property type="entry name" value="Ig-like_dom"/>
</dbReference>
<feature type="domain" description="Ig-like" evidence="1">
    <location>
        <begin position="1"/>
        <end position="102"/>
    </location>
</feature>
<dbReference type="FunFam" id="2.60.40.10:FF:000437">
    <property type="entry name" value="Beat-IIIc, isoform A"/>
    <property type="match status" value="1"/>
</dbReference>
<reference evidence="3" key="1">
    <citation type="journal article" date="2013" name="Genome Biol.">
        <title>Draft genome of the mountain pine beetle, Dendroctonus ponderosae Hopkins, a major forest pest.</title>
        <authorList>
            <person name="Keeling C.I."/>
            <person name="Yuen M.M."/>
            <person name="Liao N.Y."/>
            <person name="Docking T.R."/>
            <person name="Chan S.K."/>
            <person name="Taylor G.A."/>
            <person name="Palmquist D.L."/>
            <person name="Jackman S.D."/>
            <person name="Nguyen A."/>
            <person name="Li M."/>
            <person name="Henderson H."/>
            <person name="Janes J.K."/>
            <person name="Zhao Y."/>
            <person name="Pandoh P."/>
            <person name="Moore R."/>
            <person name="Sperling F.A."/>
            <person name="Huber D.P."/>
            <person name="Birol I."/>
            <person name="Jones S.J."/>
            <person name="Bohlmann J."/>
        </authorList>
    </citation>
    <scope>NUCLEOTIDE SEQUENCE</scope>
</reference>
<dbReference type="PROSITE" id="PS50835">
    <property type="entry name" value="IG_LIKE"/>
    <property type="match status" value="2"/>
</dbReference>
<evidence type="ECO:0000313" key="2">
    <source>
        <dbReference type="EnsemblMetazoa" id="XP_019769936.1"/>
    </source>
</evidence>
<dbReference type="InterPro" id="IPR036179">
    <property type="entry name" value="Ig-like_dom_sf"/>
</dbReference>
<proteinExistence type="predicted"/>
<organism evidence="2 3">
    <name type="scientific">Dendroctonus ponderosae</name>
    <name type="common">Mountain pine beetle</name>
    <dbReference type="NCBI Taxonomy" id="77166"/>
    <lineage>
        <taxon>Eukaryota</taxon>
        <taxon>Metazoa</taxon>
        <taxon>Ecdysozoa</taxon>
        <taxon>Arthropoda</taxon>
        <taxon>Hexapoda</taxon>
        <taxon>Insecta</taxon>
        <taxon>Pterygota</taxon>
        <taxon>Neoptera</taxon>
        <taxon>Endopterygota</taxon>
        <taxon>Coleoptera</taxon>
        <taxon>Polyphaga</taxon>
        <taxon>Cucujiformia</taxon>
        <taxon>Curculionidae</taxon>
        <taxon>Scolytinae</taxon>
        <taxon>Dendroctonus</taxon>
    </lineage>
</organism>
<reference evidence="2" key="2">
    <citation type="submission" date="2024-08" db="UniProtKB">
        <authorList>
            <consortium name="EnsemblMetazoa"/>
        </authorList>
    </citation>
    <scope>IDENTIFICATION</scope>
</reference>
<dbReference type="AlphaFoldDB" id="A0AAR5Q9W6"/>
<feature type="domain" description="Ig-like" evidence="1">
    <location>
        <begin position="112"/>
        <end position="218"/>
    </location>
</feature>
<dbReference type="PANTHER" id="PTHR21261:SF15">
    <property type="entry name" value="BEATEN PATH IIIA, ISOFORM D-RELATED"/>
    <property type="match status" value="1"/>
</dbReference>
<dbReference type="Proteomes" id="UP000019118">
    <property type="component" value="Unassembled WGS sequence"/>
</dbReference>